<protein>
    <submittedName>
        <fullName evidence="1">Uncharacterized protein</fullName>
    </submittedName>
</protein>
<proteinExistence type="predicted"/>
<evidence type="ECO:0000313" key="2">
    <source>
        <dbReference type="Proteomes" id="UP000198995"/>
    </source>
</evidence>
<reference evidence="1 2" key="1">
    <citation type="submission" date="2016-10" db="EMBL/GenBank/DDBJ databases">
        <authorList>
            <person name="de Groot N.N."/>
        </authorList>
    </citation>
    <scope>NUCLEOTIDE SEQUENCE [LARGE SCALE GENOMIC DNA]</scope>
    <source>
        <strain evidence="1 2">DSM 20475</strain>
    </source>
</reference>
<dbReference type="AlphaFoldDB" id="A0A1G7A3N7"/>
<gene>
    <name evidence="1" type="ORF">SAMN04489866_11820</name>
</gene>
<dbReference type="EMBL" id="FNAF01000018">
    <property type="protein sequence ID" value="SDE09538.1"/>
    <property type="molecule type" value="Genomic_DNA"/>
</dbReference>
<sequence length="104" mass="12080">MIRLEAIPKELRRRLPKLEAGAAIEILTYKRNRGLIITLRGDETYHVREHGYHREEFEAIGQPALIKLVARIAKREFPRSTNVRLYTHAPGEQLLISDQPSIRI</sequence>
<dbReference type="Proteomes" id="UP000198995">
    <property type="component" value="Unassembled WGS sequence"/>
</dbReference>
<accession>A0A1G7A3N7</accession>
<organism evidence="1 2">
    <name type="scientific">Peptococcus niger</name>
    <dbReference type="NCBI Taxonomy" id="2741"/>
    <lineage>
        <taxon>Bacteria</taxon>
        <taxon>Bacillati</taxon>
        <taxon>Bacillota</taxon>
        <taxon>Clostridia</taxon>
        <taxon>Eubacteriales</taxon>
        <taxon>Peptococcaceae</taxon>
        <taxon>Peptococcus</taxon>
    </lineage>
</organism>
<name>A0A1G7A3N7_PEPNI</name>
<evidence type="ECO:0000313" key="1">
    <source>
        <dbReference type="EMBL" id="SDE09538.1"/>
    </source>
</evidence>
<dbReference type="RefSeq" id="WP_091792405.1">
    <property type="nucleotide sequence ID" value="NZ_FNAF01000018.1"/>
</dbReference>
<dbReference type="OrthoDB" id="2087432at2"/>
<keyword evidence="2" id="KW-1185">Reference proteome</keyword>